<dbReference type="AlphaFoldDB" id="A0A9N9J887"/>
<organism evidence="1 2">
    <name type="scientific">Racocetra fulgida</name>
    <dbReference type="NCBI Taxonomy" id="60492"/>
    <lineage>
        <taxon>Eukaryota</taxon>
        <taxon>Fungi</taxon>
        <taxon>Fungi incertae sedis</taxon>
        <taxon>Mucoromycota</taxon>
        <taxon>Glomeromycotina</taxon>
        <taxon>Glomeromycetes</taxon>
        <taxon>Diversisporales</taxon>
        <taxon>Gigasporaceae</taxon>
        <taxon>Racocetra</taxon>
    </lineage>
</organism>
<gene>
    <name evidence="1" type="ORF">RFULGI_LOCUS15012</name>
</gene>
<name>A0A9N9J887_9GLOM</name>
<dbReference type="Proteomes" id="UP000789396">
    <property type="component" value="Unassembled WGS sequence"/>
</dbReference>
<sequence>NFGGKISINLKSIETISNANKGKELSSKELLMKYRVDLTKRGNLEDCFRRLEVDLTKRGNLEDCFVRGNLEDCFRRLEVDLTTNLTGAWQSRRLLSFKAR</sequence>
<accession>A0A9N9J887</accession>
<keyword evidence="2" id="KW-1185">Reference proteome</keyword>
<protein>
    <submittedName>
        <fullName evidence="1">9978_t:CDS:1</fullName>
    </submittedName>
</protein>
<dbReference type="EMBL" id="CAJVPZ010046027">
    <property type="protein sequence ID" value="CAG8770282.1"/>
    <property type="molecule type" value="Genomic_DNA"/>
</dbReference>
<reference evidence="1" key="1">
    <citation type="submission" date="2021-06" db="EMBL/GenBank/DDBJ databases">
        <authorList>
            <person name="Kallberg Y."/>
            <person name="Tangrot J."/>
            <person name="Rosling A."/>
        </authorList>
    </citation>
    <scope>NUCLEOTIDE SEQUENCE</scope>
    <source>
        <strain evidence="1">IN212</strain>
    </source>
</reference>
<proteinExistence type="predicted"/>
<feature type="non-terminal residue" evidence="1">
    <location>
        <position position="100"/>
    </location>
</feature>
<comment type="caution">
    <text evidence="1">The sequence shown here is derived from an EMBL/GenBank/DDBJ whole genome shotgun (WGS) entry which is preliminary data.</text>
</comment>
<evidence type="ECO:0000313" key="1">
    <source>
        <dbReference type="EMBL" id="CAG8770282.1"/>
    </source>
</evidence>
<evidence type="ECO:0000313" key="2">
    <source>
        <dbReference type="Proteomes" id="UP000789396"/>
    </source>
</evidence>
<feature type="non-terminal residue" evidence="1">
    <location>
        <position position="1"/>
    </location>
</feature>